<proteinExistence type="predicted"/>
<dbReference type="EMBL" id="MCFA01000002">
    <property type="protein sequence ID" value="ORY19560.1"/>
    <property type="molecule type" value="Genomic_DNA"/>
</dbReference>
<keyword evidence="2" id="KW-1185">Reference proteome</keyword>
<protein>
    <recommendedName>
        <fullName evidence="3">F-box domain-containing protein</fullName>
    </recommendedName>
</protein>
<reference evidence="1 2" key="1">
    <citation type="submission" date="2016-07" db="EMBL/GenBank/DDBJ databases">
        <title>Pervasive Adenine N6-methylation of Active Genes in Fungi.</title>
        <authorList>
            <consortium name="DOE Joint Genome Institute"/>
            <person name="Mondo S.J."/>
            <person name="Dannebaum R.O."/>
            <person name="Kuo R.C."/>
            <person name="Labutti K."/>
            <person name="Haridas S."/>
            <person name="Kuo A."/>
            <person name="Salamov A."/>
            <person name="Ahrendt S.R."/>
            <person name="Lipzen A."/>
            <person name="Sullivan W."/>
            <person name="Andreopoulos W.B."/>
            <person name="Clum A."/>
            <person name="Lindquist E."/>
            <person name="Daum C."/>
            <person name="Ramamoorthy G.K."/>
            <person name="Gryganskyi A."/>
            <person name="Culley D."/>
            <person name="Magnuson J.K."/>
            <person name="James T.Y."/>
            <person name="O'Malley M.A."/>
            <person name="Stajich J.E."/>
            <person name="Spatafora J.W."/>
            <person name="Visel A."/>
            <person name="Grigoriev I.V."/>
        </authorList>
    </citation>
    <scope>NUCLEOTIDE SEQUENCE [LARGE SCALE GENOMIC DNA]</scope>
    <source>
        <strain evidence="1 2">CBS 115471</strain>
    </source>
</reference>
<feature type="non-terminal residue" evidence="1">
    <location>
        <position position="1"/>
    </location>
</feature>
<evidence type="ECO:0000313" key="1">
    <source>
        <dbReference type="EMBL" id="ORY19560.1"/>
    </source>
</evidence>
<gene>
    <name evidence="1" type="ORF">BCR34DRAFT_463406</name>
</gene>
<dbReference type="PANTHER" id="PTHR42085">
    <property type="entry name" value="F-BOX DOMAIN-CONTAINING PROTEIN"/>
    <property type="match status" value="1"/>
</dbReference>
<comment type="caution">
    <text evidence="1">The sequence shown here is derived from an EMBL/GenBank/DDBJ whole genome shotgun (WGS) entry which is preliminary data.</text>
</comment>
<evidence type="ECO:0000313" key="2">
    <source>
        <dbReference type="Proteomes" id="UP000193144"/>
    </source>
</evidence>
<dbReference type="Proteomes" id="UP000193144">
    <property type="component" value="Unassembled WGS sequence"/>
</dbReference>
<dbReference type="AlphaFoldDB" id="A0A1Y2AB94"/>
<evidence type="ECO:0008006" key="3">
    <source>
        <dbReference type="Google" id="ProtNLM"/>
    </source>
</evidence>
<dbReference type="OrthoDB" id="2951834at2759"/>
<dbReference type="PANTHER" id="PTHR42085:SF4">
    <property type="entry name" value="F-BOX DOMAIN-CONTAINING PROTEIN"/>
    <property type="match status" value="1"/>
</dbReference>
<sequence>IRPQFQSPLFRLPAELRNQIYSYLLCPSTISSNKLGQKTKDLSIRGYNEIFTCVTLYPQILSTCRQINNEAKGLLYSTHIFHAHTNLLSSLPHLTSPARPVLYPTVTSLIRRWQISLRLDTDPRFSAQQATLAFSGAEYLEIKVWQAQFEACDWGVLKLFLGVRGVQLARVGGSVDPGLAEWLESVMMQPRECNFECNSCGCGDEVDEKFKGRRELVCGRCYGKV</sequence>
<feature type="non-terminal residue" evidence="1">
    <location>
        <position position="225"/>
    </location>
</feature>
<accession>A0A1Y2AB94</accession>
<dbReference type="InterPro" id="IPR038883">
    <property type="entry name" value="AN11006-like"/>
</dbReference>
<organism evidence="1 2">
    <name type="scientific">Clohesyomyces aquaticus</name>
    <dbReference type="NCBI Taxonomy" id="1231657"/>
    <lineage>
        <taxon>Eukaryota</taxon>
        <taxon>Fungi</taxon>
        <taxon>Dikarya</taxon>
        <taxon>Ascomycota</taxon>
        <taxon>Pezizomycotina</taxon>
        <taxon>Dothideomycetes</taxon>
        <taxon>Pleosporomycetidae</taxon>
        <taxon>Pleosporales</taxon>
        <taxon>Lindgomycetaceae</taxon>
        <taxon>Clohesyomyces</taxon>
    </lineage>
</organism>
<name>A0A1Y2AB94_9PLEO</name>